<name>A0ACB8H0M9_PSICU</name>
<dbReference type="EMBL" id="JAFIQS020000005">
    <property type="protein sequence ID" value="KAH9481404.1"/>
    <property type="molecule type" value="Genomic_DNA"/>
</dbReference>
<organism evidence="1 2">
    <name type="scientific">Psilocybe cubensis</name>
    <name type="common">Psychedelic mushroom</name>
    <name type="synonym">Stropharia cubensis</name>
    <dbReference type="NCBI Taxonomy" id="181762"/>
    <lineage>
        <taxon>Eukaryota</taxon>
        <taxon>Fungi</taxon>
        <taxon>Dikarya</taxon>
        <taxon>Basidiomycota</taxon>
        <taxon>Agaricomycotina</taxon>
        <taxon>Agaricomycetes</taxon>
        <taxon>Agaricomycetidae</taxon>
        <taxon>Agaricales</taxon>
        <taxon>Agaricineae</taxon>
        <taxon>Strophariaceae</taxon>
        <taxon>Psilocybe</taxon>
    </lineage>
</organism>
<keyword evidence="1" id="KW-0547">Nucleotide-binding</keyword>
<dbReference type="Proteomes" id="UP000664032">
    <property type="component" value="Unassembled WGS sequence"/>
</dbReference>
<proteinExistence type="predicted"/>
<keyword evidence="1" id="KW-0378">Hydrolase</keyword>
<evidence type="ECO:0000313" key="1">
    <source>
        <dbReference type="EMBL" id="KAH9481404.1"/>
    </source>
</evidence>
<evidence type="ECO:0000313" key="2">
    <source>
        <dbReference type="Proteomes" id="UP000664032"/>
    </source>
</evidence>
<gene>
    <name evidence="1" type="ORF">JR316_0005930</name>
</gene>
<protein>
    <submittedName>
        <fullName evidence="1">ATP-dependent DNA helicase srs2</fullName>
    </submittedName>
</protein>
<accession>A0ACB8H0M9</accession>
<reference evidence="1" key="1">
    <citation type="submission" date="2021-10" db="EMBL/GenBank/DDBJ databases">
        <title>Psilocybe cubensis genome.</title>
        <authorList>
            <person name="Mckernan K.J."/>
            <person name="Crawford S."/>
            <person name="Trippe A."/>
            <person name="Kane L.T."/>
            <person name="Mclaughlin S."/>
        </authorList>
    </citation>
    <scope>NUCLEOTIDE SEQUENCE</scope>
    <source>
        <strain evidence="1">MGC-MH-2018</strain>
    </source>
</reference>
<comment type="caution">
    <text evidence="1">The sequence shown here is derived from an EMBL/GenBank/DDBJ whole genome shotgun (WGS) entry which is preliminary data.</text>
</comment>
<keyword evidence="1" id="KW-0067">ATP-binding</keyword>
<keyword evidence="1" id="KW-0347">Helicase</keyword>
<keyword evidence="2" id="KW-1185">Reference proteome</keyword>
<sequence>MNTPASGTDGITSAQPSQSDSATCIENILAGLNPAQLKAVQHDPAIPLQILAGPGSGKTKVLTARIARLIITHEISPSSICAVTFTNKAANEMRDRLTKLIGKRRTAELKMGTFHSVCVRYLRMYAAAVNLDSNFTICDADDSKKLLSALMKPYAEYMANNDITLSEGTVSSFISKSKAKGQTAALFFKEVEHDEGRSSKVSKTETAQEEKKSIQRIIAEVYIGYEQVLKANNALDFDDLLVYGVKLFSTHTESVLWCKHILVDEFQDTNTMQYELMKAIGYRRCVTIVGDPDQSIYGWRSAEVINLSRMRNDFRNTVQVFLEQNYRSTASILRACLAVVSEDKKRIPKSLHTNHPLGATPFVGTFETEKEEASFVASEIKRCVANMGGVLKWGDFVVLLRFNALSRPIESALQKQGIPCRILGGHKFFERMEVKDILAYLQLVDNPSFNPAFIRAIKVPSRGMGEKSLSELAIRAQELKISQLELVERIHDNKASDIKPPIKKKITSFVKSIRCMRRLDQEKIPPSDLIRKLLDMIQYEDHLRKTQQDWDSRWENVQELITFANEIEADALKSRPPFDELAPEQQSERQVLYCSMLRDFLQASTLSSEGDNDSEDQAQEKVTLSTCHAAKGLEWPVVMVPSVDQETFPFYRTEDIDEERRLLYVAFTRAKSLLYVLMAEKRVVAGKTKSKRLSNFVASVRGKDESLFSCDVPRFLPEDRAVVSKVLDRCLPEDDEINRRLNELESDGSYVQPTFQTRTGEMVTVSLQGVRSKIQKVPNDSAELAAMYAAPETLAAISATFTRDFKKCAFSRPTKPLSSSNTLSTAFTTFAGVHKHTPQINASTLKPQKGLNSGSFISPHTVGTSIPGGHRGYISGQKEHEHQTHSQTLDHNKPPSYFSKGSAVIHKPPANPVLPHLVAAATVSLPSSSAVPGSRNNTQVEPFYYHNRRLGESSLKPGPCFSLKQAIVHGSNEDLSDPDYDMEIFCSTPDVPKSSNAPPPPRHSSTPNATAKNDVPVIPKYQTGISVTEHRPAAANIVLAQPKKGPPMPSSIPSVVTEIPSLNKGVPRTEPSQSSHIVNPILQPTGVKRRLGMGRSTTGYSNKKFKKPL</sequence>